<dbReference type="PANTHER" id="PTHR34501:SF9">
    <property type="entry name" value="MAJOR OUTER MEMBRANE PROTEIN P.IA"/>
    <property type="match status" value="1"/>
</dbReference>
<dbReference type="Gene3D" id="2.40.160.10">
    <property type="entry name" value="Porin"/>
    <property type="match status" value="1"/>
</dbReference>
<evidence type="ECO:0000256" key="2">
    <source>
        <dbReference type="ARBA" id="ARBA00011233"/>
    </source>
</evidence>
<keyword evidence="8" id="KW-0626">Porin</keyword>
<dbReference type="PROSITE" id="PS51257">
    <property type="entry name" value="PROKAR_LIPOPROTEIN"/>
    <property type="match status" value="1"/>
</dbReference>
<dbReference type="InterPro" id="IPR033900">
    <property type="entry name" value="Gram_neg_porin_domain"/>
</dbReference>
<dbReference type="InterPro" id="IPR050298">
    <property type="entry name" value="Gram-neg_bact_OMP"/>
</dbReference>
<keyword evidence="9" id="KW-0472">Membrane</keyword>
<dbReference type="AlphaFoldDB" id="A0A158GP06"/>
<dbReference type="GO" id="GO:0046930">
    <property type="term" value="C:pore complex"/>
    <property type="evidence" value="ECO:0007669"/>
    <property type="project" value="UniProtKB-KW"/>
</dbReference>
<keyword evidence="5" id="KW-0812">Transmembrane</keyword>
<evidence type="ECO:0000256" key="5">
    <source>
        <dbReference type="ARBA" id="ARBA00022692"/>
    </source>
</evidence>
<protein>
    <submittedName>
        <fullName evidence="13">Porin</fullName>
    </submittedName>
</protein>
<dbReference type="PANTHER" id="PTHR34501">
    <property type="entry name" value="PROTEIN YDDL-RELATED"/>
    <property type="match status" value="1"/>
</dbReference>
<evidence type="ECO:0000259" key="12">
    <source>
        <dbReference type="Pfam" id="PF13609"/>
    </source>
</evidence>
<dbReference type="EMBL" id="FCOK02000017">
    <property type="protein sequence ID" value="SAL33597.1"/>
    <property type="molecule type" value="Genomic_DNA"/>
</dbReference>
<sequence>MNKSLNTSFLVAALSAGCVVSAHAQSSVTLYGVIDAGLIYTNNQGGHSAWQETSSATENTVFGLKGAEDLGGGLQAVFKLENGFNLNNGTQFNSGDAFGEQAYVGLQSSRFGTVLLGRQFDSVNDYLGPLSAAGSGYGGNLSAHPFNNDNLAADSLSLNNTVKYVSTSYAGLTFGGAYSFSNNANGFSNNRAYGFGATYAHGPFNVAAAYLQMNNAGGGVLGTNPNGAVSLADGSADFVAARQRIWGVGGNYAFGPATVGLLWTHSQIDNMASVFAGGEGNVALNGGLRLNNYELNARYALTPALSLAGAYTFTDGAYSTGGTSSSPRWHEVTLQTDYSISKRTDLYAEGVYQHVSGGAAGSVLDSATINTLSPSSTNSQVAVTVGVKHTF</sequence>
<evidence type="ECO:0000313" key="13">
    <source>
        <dbReference type="EMBL" id="SAL33597.1"/>
    </source>
</evidence>
<evidence type="ECO:0000256" key="1">
    <source>
        <dbReference type="ARBA" id="ARBA00004571"/>
    </source>
</evidence>
<dbReference type="Proteomes" id="UP000054683">
    <property type="component" value="Unassembled WGS sequence"/>
</dbReference>
<comment type="subunit">
    <text evidence="2">Homotrimer.</text>
</comment>
<dbReference type="SUPFAM" id="SSF56935">
    <property type="entry name" value="Porins"/>
    <property type="match status" value="1"/>
</dbReference>
<proteinExistence type="predicted"/>
<dbReference type="OrthoDB" id="8982743at2"/>
<dbReference type="InterPro" id="IPR023614">
    <property type="entry name" value="Porin_dom_sf"/>
</dbReference>
<feature type="chain" id="PRO_5008501672" evidence="11">
    <location>
        <begin position="25"/>
        <end position="391"/>
    </location>
</feature>
<keyword evidence="10" id="KW-0998">Cell outer membrane</keyword>
<dbReference type="GO" id="GO:0009279">
    <property type="term" value="C:cell outer membrane"/>
    <property type="evidence" value="ECO:0007669"/>
    <property type="project" value="UniProtKB-SubCell"/>
</dbReference>
<dbReference type="Pfam" id="PF13609">
    <property type="entry name" value="Porin_4"/>
    <property type="match status" value="1"/>
</dbReference>
<dbReference type="GO" id="GO:0015288">
    <property type="term" value="F:porin activity"/>
    <property type="evidence" value="ECO:0007669"/>
    <property type="project" value="UniProtKB-KW"/>
</dbReference>
<accession>A0A158GP06</accession>
<keyword evidence="4" id="KW-1134">Transmembrane beta strand</keyword>
<comment type="subcellular location">
    <subcellularLocation>
        <location evidence="1">Cell outer membrane</location>
        <topology evidence="1">Multi-pass membrane protein</topology>
    </subcellularLocation>
</comment>
<keyword evidence="7" id="KW-0406">Ion transport</keyword>
<evidence type="ECO:0000256" key="6">
    <source>
        <dbReference type="ARBA" id="ARBA00022729"/>
    </source>
</evidence>
<evidence type="ECO:0000313" key="14">
    <source>
        <dbReference type="Proteomes" id="UP000054683"/>
    </source>
</evidence>
<evidence type="ECO:0000256" key="9">
    <source>
        <dbReference type="ARBA" id="ARBA00023136"/>
    </source>
</evidence>
<dbReference type="RefSeq" id="WP_062085825.1">
    <property type="nucleotide sequence ID" value="NZ_FCOK02000017.1"/>
</dbReference>
<evidence type="ECO:0000256" key="10">
    <source>
        <dbReference type="ARBA" id="ARBA00023237"/>
    </source>
</evidence>
<dbReference type="GO" id="GO:0006811">
    <property type="term" value="P:monoatomic ion transport"/>
    <property type="evidence" value="ECO:0007669"/>
    <property type="project" value="UniProtKB-KW"/>
</dbReference>
<dbReference type="CDD" id="cd00342">
    <property type="entry name" value="gram_neg_porins"/>
    <property type="match status" value="1"/>
</dbReference>
<feature type="domain" description="Porin" evidence="12">
    <location>
        <begin position="12"/>
        <end position="356"/>
    </location>
</feature>
<feature type="signal peptide" evidence="11">
    <location>
        <begin position="1"/>
        <end position="24"/>
    </location>
</feature>
<keyword evidence="6 11" id="KW-0732">Signal</keyword>
<evidence type="ECO:0000256" key="4">
    <source>
        <dbReference type="ARBA" id="ARBA00022452"/>
    </source>
</evidence>
<evidence type="ECO:0000256" key="8">
    <source>
        <dbReference type="ARBA" id="ARBA00023114"/>
    </source>
</evidence>
<reference evidence="13 14" key="1">
    <citation type="submission" date="2016-01" db="EMBL/GenBank/DDBJ databases">
        <authorList>
            <person name="Oliw E.H."/>
        </authorList>
    </citation>
    <scope>NUCLEOTIDE SEQUENCE [LARGE SCALE GENOMIC DNA]</scope>
    <source>
        <strain evidence="13">LMG 27134</strain>
    </source>
</reference>
<evidence type="ECO:0000256" key="3">
    <source>
        <dbReference type="ARBA" id="ARBA00022448"/>
    </source>
</evidence>
<evidence type="ECO:0000256" key="11">
    <source>
        <dbReference type="SAM" id="SignalP"/>
    </source>
</evidence>
<organism evidence="13 14">
    <name type="scientific">Caballeronia udeis</name>
    <dbReference type="NCBI Taxonomy" id="1232866"/>
    <lineage>
        <taxon>Bacteria</taxon>
        <taxon>Pseudomonadati</taxon>
        <taxon>Pseudomonadota</taxon>
        <taxon>Betaproteobacteria</taxon>
        <taxon>Burkholderiales</taxon>
        <taxon>Burkholderiaceae</taxon>
        <taxon>Caballeronia</taxon>
    </lineage>
</organism>
<keyword evidence="3" id="KW-0813">Transport</keyword>
<gene>
    <name evidence="13" type="ORF">AWB69_03019</name>
</gene>
<name>A0A158GP06_9BURK</name>
<evidence type="ECO:0000256" key="7">
    <source>
        <dbReference type="ARBA" id="ARBA00023065"/>
    </source>
</evidence>